<feature type="domain" description="OmpA-like" evidence="3">
    <location>
        <begin position="312"/>
        <end position="434"/>
    </location>
</feature>
<dbReference type="Gene3D" id="3.30.1330.60">
    <property type="entry name" value="OmpA-like domain"/>
    <property type="match status" value="1"/>
</dbReference>
<evidence type="ECO:0000256" key="2">
    <source>
        <dbReference type="SAM" id="SignalP"/>
    </source>
</evidence>
<dbReference type="Proteomes" id="UP000679220">
    <property type="component" value="Unassembled WGS sequence"/>
</dbReference>
<evidence type="ECO:0000313" key="4">
    <source>
        <dbReference type="EMBL" id="MBR8534814.1"/>
    </source>
</evidence>
<keyword evidence="5" id="KW-1185">Reference proteome</keyword>
<dbReference type="PANTHER" id="PTHR30329:SF21">
    <property type="entry name" value="LIPOPROTEIN YIAD-RELATED"/>
    <property type="match status" value="1"/>
</dbReference>
<dbReference type="InterPro" id="IPR050330">
    <property type="entry name" value="Bact_OuterMem_StrucFunc"/>
</dbReference>
<comment type="caution">
    <text evidence="4">The sequence shown here is derived from an EMBL/GenBank/DDBJ whole genome shotgun (WGS) entry which is preliminary data.</text>
</comment>
<proteinExistence type="predicted"/>
<evidence type="ECO:0000313" key="5">
    <source>
        <dbReference type="Proteomes" id="UP000679220"/>
    </source>
</evidence>
<dbReference type="GO" id="GO:0016020">
    <property type="term" value="C:membrane"/>
    <property type="evidence" value="ECO:0007669"/>
    <property type="project" value="UniProtKB-UniRule"/>
</dbReference>
<dbReference type="PANTHER" id="PTHR30329">
    <property type="entry name" value="STATOR ELEMENT OF FLAGELLAR MOTOR COMPLEX"/>
    <property type="match status" value="1"/>
</dbReference>
<protein>
    <submittedName>
        <fullName evidence="4">OmpA family protein</fullName>
    </submittedName>
</protein>
<dbReference type="EMBL" id="JAGTAR010000004">
    <property type="protein sequence ID" value="MBR8534814.1"/>
    <property type="molecule type" value="Genomic_DNA"/>
</dbReference>
<dbReference type="Pfam" id="PF00691">
    <property type="entry name" value="OmpA"/>
    <property type="match status" value="1"/>
</dbReference>
<dbReference type="InterPro" id="IPR036737">
    <property type="entry name" value="OmpA-like_sf"/>
</dbReference>
<dbReference type="InterPro" id="IPR006665">
    <property type="entry name" value="OmpA-like"/>
</dbReference>
<dbReference type="AlphaFoldDB" id="A0A941F2N0"/>
<evidence type="ECO:0000259" key="3">
    <source>
        <dbReference type="PROSITE" id="PS51123"/>
    </source>
</evidence>
<name>A0A941F2N0_9BACT</name>
<keyword evidence="2" id="KW-0732">Signal</keyword>
<accession>A0A941F2N0</accession>
<dbReference type="CDD" id="cd07185">
    <property type="entry name" value="OmpA_C-like"/>
    <property type="match status" value="1"/>
</dbReference>
<evidence type="ECO:0000256" key="1">
    <source>
        <dbReference type="PROSITE-ProRule" id="PRU00473"/>
    </source>
</evidence>
<dbReference type="RefSeq" id="WP_212188718.1">
    <property type="nucleotide sequence ID" value="NZ_JAGTAR010000004.1"/>
</dbReference>
<sequence>MMRFTSIYFICLCLLAFCASSVHAQFSTDHRQLEEHMRYSRDKSFNTWSIAIGYGPLVMQNDLTSYAILPDRHWNFGPMVKLSKQIHPAWAVDFQVLNSDFRSGNDQFYSAGNLFDYSINAVTYINQWFAYPGPMRDKWNLYLSIGVGLTSYRTRVHYTATDSVVHYRDWAPQNAGAGYLVLGYDADDPYKKTARVNELVVPLSIGLQYRINRSFDIGLETSMRWSIEDKLDNVLLGADNDKYWYTNIHLAYKIGKKDKRHSRWTHRGYGFNVFDKPKKDPLADEVALLEEELKQFESKKIIKIDTVTIKHHALRIYGSNNMVSVYFDSSDSKLDTKDQVDLATIGLYMVKNPGSTVDIYGYNDSRDNALENLDISKRRCEQVLSYFVDDLGLEKERFRLYPKGDDDLLLPKDTSKRSAIRVINRRADVVVFKP</sequence>
<dbReference type="PROSITE" id="PS51123">
    <property type="entry name" value="OMPA_2"/>
    <property type="match status" value="1"/>
</dbReference>
<feature type="signal peptide" evidence="2">
    <location>
        <begin position="1"/>
        <end position="24"/>
    </location>
</feature>
<dbReference type="SUPFAM" id="SSF103088">
    <property type="entry name" value="OmpA-like"/>
    <property type="match status" value="1"/>
</dbReference>
<reference evidence="4" key="2">
    <citation type="submission" date="2021-04" db="EMBL/GenBank/DDBJ databases">
        <authorList>
            <person name="Zhang T."/>
            <person name="Zhang Y."/>
            <person name="Lu D."/>
            <person name="Zuo D."/>
            <person name="Du Z."/>
        </authorList>
    </citation>
    <scope>NUCLEOTIDE SEQUENCE</scope>
    <source>
        <strain evidence="4">JR1</strain>
    </source>
</reference>
<feature type="chain" id="PRO_5037575329" evidence="2">
    <location>
        <begin position="25"/>
        <end position="434"/>
    </location>
</feature>
<gene>
    <name evidence="4" type="ORF">KDU71_04520</name>
</gene>
<reference evidence="4" key="1">
    <citation type="journal article" date="2018" name="Int. J. Syst. Evol. Microbiol.">
        <title>Carboxylicivirga sediminis sp. nov., isolated from coastal sediment.</title>
        <authorList>
            <person name="Wang F.Q."/>
            <person name="Ren L.H."/>
            <person name="Zou R.J."/>
            <person name="Sun Y.Z."/>
            <person name="Liu X.J."/>
            <person name="Jiang F."/>
            <person name="Liu L.J."/>
        </authorList>
    </citation>
    <scope>NUCLEOTIDE SEQUENCE</scope>
    <source>
        <strain evidence="4">JR1</strain>
    </source>
</reference>
<keyword evidence="1" id="KW-0472">Membrane</keyword>
<organism evidence="4 5">
    <name type="scientific">Carboxylicivirga sediminis</name>
    <dbReference type="NCBI Taxonomy" id="2006564"/>
    <lineage>
        <taxon>Bacteria</taxon>
        <taxon>Pseudomonadati</taxon>
        <taxon>Bacteroidota</taxon>
        <taxon>Bacteroidia</taxon>
        <taxon>Marinilabiliales</taxon>
        <taxon>Marinilabiliaceae</taxon>
        <taxon>Carboxylicivirga</taxon>
    </lineage>
</organism>